<name>A0A0S3R2Q9_PHAAN</name>
<gene>
    <name evidence="1" type="primary">Vigan.01G261400</name>
    <name evidence="1" type="ORF">VIGAN_01261400</name>
</gene>
<evidence type="ECO:0000313" key="2">
    <source>
        <dbReference type="Proteomes" id="UP000291084"/>
    </source>
</evidence>
<proteinExistence type="predicted"/>
<organism evidence="1 2">
    <name type="scientific">Vigna angularis var. angularis</name>
    <dbReference type="NCBI Taxonomy" id="157739"/>
    <lineage>
        <taxon>Eukaryota</taxon>
        <taxon>Viridiplantae</taxon>
        <taxon>Streptophyta</taxon>
        <taxon>Embryophyta</taxon>
        <taxon>Tracheophyta</taxon>
        <taxon>Spermatophyta</taxon>
        <taxon>Magnoliopsida</taxon>
        <taxon>eudicotyledons</taxon>
        <taxon>Gunneridae</taxon>
        <taxon>Pentapetalae</taxon>
        <taxon>rosids</taxon>
        <taxon>fabids</taxon>
        <taxon>Fabales</taxon>
        <taxon>Fabaceae</taxon>
        <taxon>Papilionoideae</taxon>
        <taxon>50 kb inversion clade</taxon>
        <taxon>NPAAA clade</taxon>
        <taxon>indigoferoid/millettioid clade</taxon>
        <taxon>Phaseoleae</taxon>
        <taxon>Vigna</taxon>
    </lineage>
</organism>
<sequence length="83" mass="9470">TCEKLFGLKSQAPHPTKPFISCSDLPFLPLKTLSIPSFLMHRLQIPLQKFTTSFFNLSASSIISLPFLLRLTKKYILLLYQVT</sequence>
<evidence type="ECO:0000313" key="1">
    <source>
        <dbReference type="EMBL" id="BAT74845.1"/>
    </source>
</evidence>
<accession>A0A0S3R2Q9</accession>
<feature type="non-terminal residue" evidence="1">
    <location>
        <position position="1"/>
    </location>
</feature>
<dbReference type="Proteomes" id="UP000291084">
    <property type="component" value="Chromosome 1"/>
</dbReference>
<protein>
    <submittedName>
        <fullName evidence="1">Uncharacterized protein</fullName>
    </submittedName>
</protein>
<dbReference type="EMBL" id="AP015034">
    <property type="protein sequence ID" value="BAT74845.1"/>
    <property type="molecule type" value="Genomic_DNA"/>
</dbReference>
<dbReference type="AlphaFoldDB" id="A0A0S3R2Q9"/>
<keyword evidence="2" id="KW-1185">Reference proteome</keyword>
<reference evidence="1 2" key="1">
    <citation type="journal article" date="2015" name="Sci. Rep.">
        <title>The power of single molecule real-time sequencing technology in the de novo assembly of a eukaryotic genome.</title>
        <authorList>
            <person name="Sakai H."/>
            <person name="Naito K."/>
            <person name="Ogiso-Tanaka E."/>
            <person name="Takahashi Y."/>
            <person name="Iseki K."/>
            <person name="Muto C."/>
            <person name="Satou K."/>
            <person name="Teruya K."/>
            <person name="Shiroma A."/>
            <person name="Shimoji M."/>
            <person name="Hirano T."/>
            <person name="Itoh T."/>
            <person name="Kaga A."/>
            <person name="Tomooka N."/>
        </authorList>
    </citation>
    <scope>NUCLEOTIDE SEQUENCE [LARGE SCALE GENOMIC DNA]</scope>
    <source>
        <strain evidence="2">cv. Shumari</strain>
    </source>
</reference>